<keyword evidence="2" id="KW-1185">Reference proteome</keyword>
<sequence>MPYMLISTQIRLEAGPTFVGDGDSDKDLMERLHAKPSQQLGNEFVARIRDTAVPTVQTSTLVKIAAGTFLVGSTGLYLAQKSVQRRVRSLPHYSESLQIVAEHDQAREALGPPIQVGSVDLADRRHNYVGRTTSMLRIPVTGTLSCGYMDVMAVRDDEKSPFVTAKIRLVMDESAVSIYDTDVTWPEFLQPHVEVLLLWITWAVDYIDLDYLEVVPPPFLSHFEGVLPFPHG</sequence>
<dbReference type="InterPro" id="IPR036717">
    <property type="entry name" value="GFRP_sf"/>
</dbReference>
<reference evidence="1 2" key="1">
    <citation type="submission" date="2013-05" db="EMBL/GenBank/DDBJ databases">
        <title>Draft genome of the parasitic nematode Anyclostoma ceylanicum.</title>
        <authorList>
            <person name="Mitreva M."/>
        </authorList>
    </citation>
    <scope>NUCLEOTIDE SEQUENCE [LARGE SCALE GENOMIC DNA]</scope>
</reference>
<dbReference type="Proteomes" id="UP000054495">
    <property type="component" value="Unassembled WGS sequence"/>
</dbReference>
<dbReference type="EMBL" id="KE124937">
    <property type="protein sequence ID" value="EPB74564.1"/>
    <property type="molecule type" value="Genomic_DNA"/>
</dbReference>
<dbReference type="InterPro" id="IPR014807">
    <property type="entry name" value="Coa1"/>
</dbReference>
<dbReference type="GO" id="GO:0016787">
    <property type="term" value="F:hydrolase activity"/>
    <property type="evidence" value="ECO:0007669"/>
    <property type="project" value="UniProtKB-KW"/>
</dbReference>
<dbReference type="Pfam" id="PF06399">
    <property type="entry name" value="GFRP"/>
    <property type="match status" value="1"/>
</dbReference>
<proteinExistence type="predicted"/>
<dbReference type="AlphaFoldDB" id="A0A0D6LRQ2"/>
<dbReference type="InterPro" id="IPR009112">
    <property type="entry name" value="GTP_CycHdrlase_I_reg"/>
</dbReference>
<dbReference type="GO" id="GO:0005743">
    <property type="term" value="C:mitochondrial inner membrane"/>
    <property type="evidence" value="ECO:0007669"/>
    <property type="project" value="TreeGrafter"/>
</dbReference>
<dbReference type="GO" id="GO:0009890">
    <property type="term" value="P:negative regulation of biosynthetic process"/>
    <property type="evidence" value="ECO:0007669"/>
    <property type="project" value="InterPro"/>
</dbReference>
<dbReference type="SUPFAM" id="SSF69761">
    <property type="entry name" value="GTP cyclohydrolase I feedback regulatory protein, GFRP"/>
    <property type="match status" value="1"/>
</dbReference>
<dbReference type="PANTHER" id="PTHR47148">
    <property type="entry name" value="CYTOCHROME C OXIDASE ASSEMBLY FACTOR 1 HOMOLOG"/>
    <property type="match status" value="1"/>
</dbReference>
<dbReference type="Pfam" id="PF08695">
    <property type="entry name" value="Coa1"/>
    <property type="match status" value="1"/>
</dbReference>
<keyword evidence="1" id="KW-0378">Hydrolase</keyword>
<organism evidence="1 2">
    <name type="scientific">Ancylostoma ceylanicum</name>
    <dbReference type="NCBI Taxonomy" id="53326"/>
    <lineage>
        <taxon>Eukaryota</taxon>
        <taxon>Metazoa</taxon>
        <taxon>Ecdysozoa</taxon>
        <taxon>Nematoda</taxon>
        <taxon>Chromadorea</taxon>
        <taxon>Rhabditida</taxon>
        <taxon>Rhabditina</taxon>
        <taxon>Rhabditomorpha</taxon>
        <taxon>Strongyloidea</taxon>
        <taxon>Ancylostomatidae</taxon>
        <taxon>Ancylostomatinae</taxon>
        <taxon>Ancylostoma</taxon>
    </lineage>
</organism>
<evidence type="ECO:0000313" key="1">
    <source>
        <dbReference type="EMBL" id="EPB74564.1"/>
    </source>
</evidence>
<dbReference type="GO" id="GO:0032981">
    <property type="term" value="P:mitochondrial respiratory chain complex I assembly"/>
    <property type="evidence" value="ECO:0007669"/>
    <property type="project" value="TreeGrafter"/>
</dbReference>
<dbReference type="PANTHER" id="PTHR47148:SF1">
    <property type="entry name" value="CYTOCHROME C OXIDASE ASSEMBLY FACTOR 1 HOMOLOG"/>
    <property type="match status" value="1"/>
</dbReference>
<gene>
    <name evidence="1" type="ORF">ANCCEY_06330</name>
</gene>
<dbReference type="GO" id="GO:0033617">
    <property type="term" value="P:mitochondrial respiratory chain complex IV assembly"/>
    <property type="evidence" value="ECO:0007669"/>
    <property type="project" value="TreeGrafter"/>
</dbReference>
<dbReference type="Gene3D" id="3.30.1410.10">
    <property type="entry name" value="GTP cyclohydrolase I feedback regulatory protein GFRP"/>
    <property type="match status" value="1"/>
</dbReference>
<accession>A0A0D6LRQ2</accession>
<protein>
    <submittedName>
        <fullName evidence="1">Putative GTP cyclohydrolase I feedback regulatory protein</fullName>
    </submittedName>
</protein>
<evidence type="ECO:0000313" key="2">
    <source>
        <dbReference type="Proteomes" id="UP000054495"/>
    </source>
</evidence>
<name>A0A0D6LRQ2_9BILA</name>